<evidence type="ECO:0000313" key="2">
    <source>
        <dbReference type="EMBL" id="MST96583.1"/>
    </source>
</evidence>
<accession>A0A844G0A2</accession>
<keyword evidence="3" id="KW-1185">Reference proteome</keyword>
<reference evidence="2 3" key="1">
    <citation type="submission" date="2019-08" db="EMBL/GenBank/DDBJ databases">
        <title>In-depth cultivation of the pig gut microbiome towards novel bacterial diversity and tailored functional studies.</title>
        <authorList>
            <person name="Wylensek D."/>
            <person name="Hitch T.C.A."/>
            <person name="Clavel T."/>
        </authorList>
    </citation>
    <scope>NUCLEOTIDE SEQUENCE [LARGE SCALE GENOMIC DNA]</scope>
    <source>
        <strain evidence="2 3">BBE-744-WT-12</strain>
    </source>
</reference>
<name>A0A844G0A2_9BACT</name>
<dbReference type="Gene3D" id="3.20.20.80">
    <property type="entry name" value="Glycosidases"/>
    <property type="match status" value="1"/>
</dbReference>
<dbReference type="AlphaFoldDB" id="A0A844G0A2"/>
<protein>
    <recommendedName>
        <fullName evidence="4">Alpha-L-arabinofuranosidase</fullName>
    </recommendedName>
</protein>
<proteinExistence type="predicted"/>
<comment type="caution">
    <text evidence="2">The sequence shown here is derived from an EMBL/GenBank/DDBJ whole genome shotgun (WGS) entry which is preliminary data.</text>
</comment>
<dbReference type="EMBL" id="VUNS01000004">
    <property type="protein sequence ID" value="MST96583.1"/>
    <property type="molecule type" value="Genomic_DNA"/>
</dbReference>
<feature type="chain" id="PRO_5032760224" description="Alpha-L-arabinofuranosidase" evidence="1">
    <location>
        <begin position="28"/>
        <end position="724"/>
    </location>
</feature>
<dbReference type="RefSeq" id="WP_154417270.1">
    <property type="nucleotide sequence ID" value="NZ_VUNS01000004.1"/>
</dbReference>
<dbReference type="PROSITE" id="PS51257">
    <property type="entry name" value="PROKAR_LIPOPROTEIN"/>
    <property type="match status" value="1"/>
</dbReference>
<dbReference type="InterPro" id="IPR017853">
    <property type="entry name" value="GH"/>
</dbReference>
<sequence>MKQKLKIRLMSMLAVLAAAAGSGLSCASPRDGAGDILPSGSLVRNGDFENGLEAFTPHLLPGARGGIAPEGFESASLLTVSVPAALCETENYYAQTVPADPAEPCRSYRLTYWLRYKVLGGEGGGAGILVTFLDAEGRAVGRTPGSHLRRTEDAKNQWQAIDRIKDGWWDNYELEFTLPPEAAAFRIECGLFRAAGTADFDRIILELRPPVAEALAEASPIRAKVGAKIVKPRLSELLFGVNAEFRYPGITRGTLPAHDPRSLNREFASALHEAGVRVLRFPGGMPTHQYFTEGPEAQAKLFRLFPAQSYYYRGMGYPRFPDVLDFCRRNGFELLFEVNTMFFADENGDVWPVSENRYKEQRPELYAESRIGEAAAALGRFIDTLPAPDAIRYWEIGNEEFALMPLREYAAIVTAFTRVIKAKNPGAVITVTGNTWPAALCEALDRSGALDRVDYLSAHYPWGDHFRPEPGGEKDLERFVCGTLHWGVNTKAHLKMLRDAGFDRIRMAGNETSVFKFHTWDAHRVIYTPAHGLLFAANWMEAMKIDDMDVLTFHDLESPFFGMILSGQYFNPATGRFELLKPDMTACPAGVPPEYFLRDRCLVLPSGHAMKQLSRHCGLGVLEDTVETPAPKRVLFDLLASPVGEGLLVSCVNRGAEERRLTLDVSEHFASGRAELGGIRWPGLDGLPQPPLAVGGAAPVRNGLVTVTLPPFSITRLEIKDGAR</sequence>
<dbReference type="SUPFAM" id="SSF51445">
    <property type="entry name" value="(Trans)glycosidases"/>
    <property type="match status" value="1"/>
</dbReference>
<keyword evidence="1" id="KW-0732">Signal</keyword>
<dbReference type="Proteomes" id="UP000435649">
    <property type="component" value="Unassembled WGS sequence"/>
</dbReference>
<gene>
    <name evidence="2" type="ORF">FYJ85_05925</name>
</gene>
<organism evidence="2 3">
    <name type="scientific">Victivallis lenta</name>
    <dbReference type="NCBI Taxonomy" id="2606640"/>
    <lineage>
        <taxon>Bacteria</taxon>
        <taxon>Pseudomonadati</taxon>
        <taxon>Lentisphaerota</taxon>
        <taxon>Lentisphaeria</taxon>
        <taxon>Victivallales</taxon>
        <taxon>Victivallaceae</taxon>
        <taxon>Victivallis</taxon>
    </lineage>
</organism>
<evidence type="ECO:0000313" key="3">
    <source>
        <dbReference type="Proteomes" id="UP000435649"/>
    </source>
</evidence>
<dbReference type="Gene3D" id="2.60.120.260">
    <property type="entry name" value="Galactose-binding domain-like"/>
    <property type="match status" value="1"/>
</dbReference>
<evidence type="ECO:0008006" key="4">
    <source>
        <dbReference type="Google" id="ProtNLM"/>
    </source>
</evidence>
<evidence type="ECO:0000256" key="1">
    <source>
        <dbReference type="SAM" id="SignalP"/>
    </source>
</evidence>
<feature type="signal peptide" evidence="1">
    <location>
        <begin position="1"/>
        <end position="27"/>
    </location>
</feature>